<dbReference type="GO" id="GO:0003677">
    <property type="term" value="F:DNA binding"/>
    <property type="evidence" value="ECO:0007669"/>
    <property type="project" value="UniProtKB-KW"/>
</dbReference>
<keyword evidence="1" id="KW-0238">DNA-binding</keyword>
<reference evidence="3" key="1">
    <citation type="submission" date="2021-12" db="EMBL/GenBank/DDBJ databases">
        <authorList>
            <person name="King R."/>
        </authorList>
    </citation>
    <scope>NUCLEOTIDE SEQUENCE</scope>
</reference>
<evidence type="ECO:0000313" key="4">
    <source>
        <dbReference type="Proteomes" id="UP001152759"/>
    </source>
</evidence>
<dbReference type="EMBL" id="OU963862">
    <property type="protein sequence ID" value="CAH0382018.1"/>
    <property type="molecule type" value="Genomic_DNA"/>
</dbReference>
<feature type="domain" description="Replication protein A OB" evidence="2">
    <location>
        <begin position="107"/>
        <end position="158"/>
    </location>
</feature>
<keyword evidence="4" id="KW-1185">Reference proteome</keyword>
<evidence type="ECO:0000256" key="1">
    <source>
        <dbReference type="ARBA" id="ARBA00023125"/>
    </source>
</evidence>
<dbReference type="SUPFAM" id="SSF50249">
    <property type="entry name" value="Nucleic acid-binding proteins"/>
    <property type="match status" value="2"/>
</dbReference>
<protein>
    <recommendedName>
        <fullName evidence="2">Replication protein A OB domain-containing protein</fullName>
    </recommendedName>
</protein>
<evidence type="ECO:0000259" key="2">
    <source>
        <dbReference type="Pfam" id="PF16900"/>
    </source>
</evidence>
<dbReference type="AlphaFoldDB" id="A0A9N9ZY57"/>
<gene>
    <name evidence="3" type="ORF">BEMITA_LOCUS1609</name>
</gene>
<dbReference type="Proteomes" id="UP001152759">
    <property type="component" value="Chromosome 1"/>
</dbReference>
<dbReference type="InterPro" id="IPR031657">
    <property type="entry name" value="REPA_OB_2"/>
</dbReference>
<dbReference type="Pfam" id="PF16900">
    <property type="entry name" value="REPA_OB_2"/>
    <property type="match status" value="1"/>
</dbReference>
<accession>A0A9N9ZY57</accession>
<name>A0A9N9ZY57_BEMTA</name>
<dbReference type="Gene3D" id="2.40.50.140">
    <property type="entry name" value="Nucleic acid-binding proteins"/>
    <property type="match status" value="2"/>
</dbReference>
<organism evidence="3 4">
    <name type="scientific">Bemisia tabaci</name>
    <name type="common">Sweetpotato whitefly</name>
    <name type="synonym">Aleurodes tabaci</name>
    <dbReference type="NCBI Taxonomy" id="7038"/>
    <lineage>
        <taxon>Eukaryota</taxon>
        <taxon>Metazoa</taxon>
        <taxon>Ecdysozoa</taxon>
        <taxon>Arthropoda</taxon>
        <taxon>Hexapoda</taxon>
        <taxon>Insecta</taxon>
        <taxon>Pterygota</taxon>
        <taxon>Neoptera</taxon>
        <taxon>Paraneoptera</taxon>
        <taxon>Hemiptera</taxon>
        <taxon>Sternorrhyncha</taxon>
        <taxon>Aleyrodoidea</taxon>
        <taxon>Aleyrodidae</taxon>
        <taxon>Aleyrodinae</taxon>
        <taxon>Bemisia</taxon>
    </lineage>
</organism>
<proteinExistence type="predicted"/>
<evidence type="ECO:0000313" key="3">
    <source>
        <dbReference type="EMBL" id="CAH0382018.1"/>
    </source>
</evidence>
<dbReference type="InterPro" id="IPR012340">
    <property type="entry name" value="NA-bd_OB-fold"/>
</dbReference>
<sequence>MSRCALITGMRQFKKEGNKSGFYFNFEVENSSGSIRGVCYEKDTWNQLEQETSYEIRNFVVRKSKKQSKHDFELLFHKSTEIKECPDMTIDVPKKKFKFVGDILSSDSNIIDVIGIIGCVSEEKQVQTKKGTETLRREITIRDHNLSSMNLILWGEQTS</sequence>